<dbReference type="Proteomes" id="UP000510930">
    <property type="component" value="Chromosome"/>
</dbReference>
<dbReference type="AlphaFoldDB" id="A0AAE7G5V6"/>
<reference evidence="2 3" key="1">
    <citation type="submission" date="2019-06" db="EMBL/GenBank/DDBJ databases">
        <authorList>
            <person name="Petrone J.R."/>
            <person name="Munoz-Beristain A."/>
            <person name="Russell J.T."/>
            <person name="Rios-Glusberger P."/>
            <person name="Triplett E.W."/>
        </authorList>
    </citation>
    <scope>NUCLEOTIDE SEQUENCE [LARGE SCALE GENOMIC DNA]</scope>
    <source>
        <strain evidence="2">JRPAMB4</strain>
    </source>
</reference>
<dbReference type="EMBL" id="CP041245">
    <property type="protein sequence ID" value="QLK14061.1"/>
    <property type="molecule type" value="Genomic_DNA"/>
</dbReference>
<keyword evidence="1" id="KW-0472">Membrane</keyword>
<gene>
    <name evidence="2" type="ORF">FK493_00510</name>
</gene>
<keyword evidence="1" id="KW-1133">Transmembrane helix</keyword>
<accession>A0AAE7G5V6</accession>
<protein>
    <submittedName>
        <fullName evidence="2">Uncharacterized protein</fullName>
    </submittedName>
</protein>
<sequence>MILSELKTNQISLIKKSNKIKSLIFNSFYIFFIFINKNIIINNFKQINYKKKKKKIYFFSKFFFIFNKTLIKNNYKFLITNLFIL</sequence>
<feature type="transmembrane region" description="Helical" evidence="1">
    <location>
        <begin position="23"/>
        <end position="44"/>
    </location>
</feature>
<name>A0AAE7G5V6_CARRU</name>
<dbReference type="RefSeq" id="WP_180806788.1">
    <property type="nucleotide sequence ID" value="NZ_CP041245.1"/>
</dbReference>
<evidence type="ECO:0000313" key="2">
    <source>
        <dbReference type="EMBL" id="QLK14061.1"/>
    </source>
</evidence>
<keyword evidence="1" id="KW-0812">Transmembrane</keyword>
<proteinExistence type="predicted"/>
<evidence type="ECO:0000313" key="3">
    <source>
        <dbReference type="Proteomes" id="UP000510930"/>
    </source>
</evidence>
<evidence type="ECO:0000256" key="1">
    <source>
        <dbReference type="SAM" id="Phobius"/>
    </source>
</evidence>
<organism evidence="2 3">
    <name type="scientific">Carsonella ruddii</name>
    <dbReference type="NCBI Taxonomy" id="114186"/>
    <lineage>
        <taxon>Bacteria</taxon>
        <taxon>Pseudomonadati</taxon>
        <taxon>Pseudomonadota</taxon>
        <taxon>Gammaproteobacteria</taxon>
        <taxon>Oceanospirillales</taxon>
        <taxon>Halomonadaceae</taxon>
        <taxon>Zymobacter group</taxon>
        <taxon>Candidatus Carsonella</taxon>
    </lineage>
</organism>